<dbReference type="AlphaFoldDB" id="A0A3Q2GBV2"/>
<keyword evidence="1" id="KW-0964">Secreted</keyword>
<proteinExistence type="inferred from homology"/>
<reference evidence="3" key="1">
    <citation type="submission" date="2025-08" db="UniProtKB">
        <authorList>
            <consortium name="Ensembl"/>
        </authorList>
    </citation>
    <scope>IDENTIFICATION</scope>
</reference>
<protein>
    <recommendedName>
        <fullName evidence="1">Interleukin-12 subunit alpha</fullName>
        <shortName evidence="1">IL-12A</shortName>
    </recommendedName>
</protein>
<dbReference type="Ensembl" id="ENSCVAT00000009501.1">
    <property type="protein sequence ID" value="ENSCVAP00000022355.1"/>
    <property type="gene ID" value="ENSCVAG00000005069.1"/>
</dbReference>
<dbReference type="InterPro" id="IPR009079">
    <property type="entry name" value="4_helix_cytokine-like_core"/>
</dbReference>
<dbReference type="Gene3D" id="1.20.1250.10">
    <property type="match status" value="1"/>
</dbReference>
<name>A0A3Q2GBV2_CYPVA</name>
<keyword evidence="1" id="KW-0339">Growth factor</keyword>
<keyword evidence="4" id="KW-1185">Reference proteome</keyword>
<dbReference type="Proteomes" id="UP000265020">
    <property type="component" value="Unassembled WGS sequence"/>
</dbReference>
<dbReference type="Pfam" id="PF03039">
    <property type="entry name" value="IL12"/>
    <property type="match status" value="1"/>
</dbReference>
<sequence length="219" mass="24736">MFYTQTEEPVCLFFYFDSLAGLTSCAPLLLLLLQLLAFNCGSSTALPLPLPLGNEKNAQCAQLFKSLLLNVTELLKKIQTLPQKQNPNVKNLYFPTLQNSGCVMLINSSFNESKCLMSIMKDLAYYDAAIETYLESPLYRPEKEVPLLSPTLSIIQNLRKNCSTIVEEGQDSSKEAANLWKNDSYVNRQKMCKMMRGFHVRAITINRAMGYISSGEHRK</sequence>
<reference evidence="3" key="2">
    <citation type="submission" date="2025-09" db="UniProtKB">
        <authorList>
            <consortium name="Ensembl"/>
        </authorList>
    </citation>
    <scope>IDENTIFICATION</scope>
</reference>
<keyword evidence="2" id="KW-0812">Transmembrane</keyword>
<keyword evidence="1" id="KW-1015">Disulfide bond</keyword>
<gene>
    <name evidence="1" type="primary">IL12A</name>
</gene>
<dbReference type="SUPFAM" id="SSF47266">
    <property type="entry name" value="4-helical cytokines"/>
    <property type="match status" value="1"/>
</dbReference>
<dbReference type="GO" id="GO:0008083">
    <property type="term" value="F:growth factor activity"/>
    <property type="evidence" value="ECO:0007669"/>
    <property type="project" value="UniProtKB-KW"/>
</dbReference>
<keyword evidence="1" id="KW-0202">Cytokine</keyword>
<dbReference type="GO" id="GO:0006955">
    <property type="term" value="P:immune response"/>
    <property type="evidence" value="ECO:0007669"/>
    <property type="project" value="InterPro"/>
</dbReference>
<feature type="transmembrane region" description="Helical" evidence="2">
    <location>
        <begin position="12"/>
        <end position="33"/>
    </location>
</feature>
<keyword evidence="2" id="KW-1133">Transmembrane helix</keyword>
<keyword evidence="2" id="KW-0472">Membrane</keyword>
<dbReference type="GO" id="GO:0005615">
    <property type="term" value="C:extracellular space"/>
    <property type="evidence" value="ECO:0007669"/>
    <property type="project" value="UniProtKB-KW"/>
</dbReference>
<organism evidence="3 4">
    <name type="scientific">Cyprinodon variegatus</name>
    <name type="common">Sheepshead minnow</name>
    <dbReference type="NCBI Taxonomy" id="28743"/>
    <lineage>
        <taxon>Eukaryota</taxon>
        <taxon>Metazoa</taxon>
        <taxon>Chordata</taxon>
        <taxon>Craniata</taxon>
        <taxon>Vertebrata</taxon>
        <taxon>Euteleostomi</taxon>
        <taxon>Actinopterygii</taxon>
        <taxon>Neopterygii</taxon>
        <taxon>Teleostei</taxon>
        <taxon>Neoteleostei</taxon>
        <taxon>Acanthomorphata</taxon>
        <taxon>Ovalentaria</taxon>
        <taxon>Atherinomorphae</taxon>
        <taxon>Cyprinodontiformes</taxon>
        <taxon>Cyprinodontidae</taxon>
        <taxon>Cyprinodon</taxon>
    </lineage>
</organism>
<comment type="subunit">
    <text evidence="1">Heterodimer with IL12B; disulfide-linked. The heterodimer is known as interleukin IL-12.</text>
</comment>
<evidence type="ECO:0000313" key="3">
    <source>
        <dbReference type="Ensembl" id="ENSCVAP00000022355.1"/>
    </source>
</evidence>
<evidence type="ECO:0000256" key="1">
    <source>
        <dbReference type="RuleBase" id="RU363133"/>
    </source>
</evidence>
<comment type="similarity">
    <text evidence="1">Belongs to the IL-6 superfamily.</text>
</comment>
<accession>A0A3Q2GBV2</accession>
<dbReference type="GeneTree" id="ENSGT00390000016906"/>
<dbReference type="GO" id="GO:0005125">
    <property type="term" value="F:cytokine activity"/>
    <property type="evidence" value="ECO:0007669"/>
    <property type="project" value="UniProtKB-KW"/>
</dbReference>
<comment type="subcellular location">
    <subcellularLocation>
        <location evidence="1">Secreted</location>
    </subcellularLocation>
</comment>
<evidence type="ECO:0000256" key="2">
    <source>
        <dbReference type="SAM" id="Phobius"/>
    </source>
</evidence>
<dbReference type="GO" id="GO:0005143">
    <property type="term" value="F:interleukin-12 receptor binding"/>
    <property type="evidence" value="ECO:0007669"/>
    <property type="project" value="InterPro"/>
</dbReference>
<dbReference type="InterPro" id="IPR004281">
    <property type="entry name" value="IL-12_alpha"/>
</dbReference>
<evidence type="ECO:0000313" key="4">
    <source>
        <dbReference type="Proteomes" id="UP000265020"/>
    </source>
</evidence>